<evidence type="ECO:0000313" key="6">
    <source>
        <dbReference type="RefSeq" id="XP_048136244.1"/>
    </source>
</evidence>
<gene>
    <name evidence="6" type="primary">LOC115745931</name>
</gene>
<dbReference type="Proteomes" id="UP000827889">
    <property type="component" value="Chromosome 6"/>
</dbReference>
<dbReference type="PROSITE" id="PS50985">
    <property type="entry name" value="GRAS"/>
    <property type="match status" value="1"/>
</dbReference>
<evidence type="ECO:0000256" key="2">
    <source>
        <dbReference type="ARBA" id="ARBA00023163"/>
    </source>
</evidence>
<organism evidence="5 6">
    <name type="scientific">Rhodamnia argentea</name>
    <dbReference type="NCBI Taxonomy" id="178133"/>
    <lineage>
        <taxon>Eukaryota</taxon>
        <taxon>Viridiplantae</taxon>
        <taxon>Streptophyta</taxon>
        <taxon>Embryophyta</taxon>
        <taxon>Tracheophyta</taxon>
        <taxon>Spermatophyta</taxon>
        <taxon>Magnoliopsida</taxon>
        <taxon>eudicotyledons</taxon>
        <taxon>Gunneridae</taxon>
        <taxon>Pentapetalae</taxon>
        <taxon>rosids</taxon>
        <taxon>malvids</taxon>
        <taxon>Myrtales</taxon>
        <taxon>Myrtaceae</taxon>
        <taxon>Myrtoideae</taxon>
        <taxon>Myrteae</taxon>
        <taxon>Australasian group</taxon>
        <taxon>Rhodamnia</taxon>
    </lineage>
</organism>
<feature type="region of interest" description="Leucine repeat I (LRI)" evidence="3">
    <location>
        <begin position="341"/>
        <end position="401"/>
    </location>
</feature>
<feature type="region of interest" description="VHIID" evidence="3">
    <location>
        <begin position="420"/>
        <end position="485"/>
    </location>
</feature>
<keyword evidence="1" id="KW-0805">Transcription regulation</keyword>
<feature type="compositionally biased region" description="Basic and acidic residues" evidence="4">
    <location>
        <begin position="283"/>
        <end position="293"/>
    </location>
</feature>
<protein>
    <submittedName>
        <fullName evidence="6">Scarecrow-like protein 30 isoform X1</fullName>
    </submittedName>
</protein>
<evidence type="ECO:0000256" key="4">
    <source>
        <dbReference type="SAM" id="MobiDB-lite"/>
    </source>
</evidence>
<keyword evidence="5" id="KW-1185">Reference proteome</keyword>
<dbReference type="RefSeq" id="XP_048136244.1">
    <property type="nucleotide sequence ID" value="XM_048280287.1"/>
</dbReference>
<dbReference type="Pfam" id="PF03514">
    <property type="entry name" value="GRAS"/>
    <property type="match status" value="1"/>
</dbReference>
<comment type="caution">
    <text evidence="3">Lacks conserved residue(s) required for the propagation of feature annotation.</text>
</comment>
<dbReference type="PANTHER" id="PTHR31636">
    <property type="entry name" value="OSJNBA0084A10.13 PROTEIN-RELATED"/>
    <property type="match status" value="1"/>
</dbReference>
<feature type="compositionally biased region" description="Low complexity" evidence="4">
    <location>
        <begin position="298"/>
        <end position="326"/>
    </location>
</feature>
<accession>A0ABM3HI07</accession>
<dbReference type="GeneID" id="115745931"/>
<feature type="short sequence motif" description="VHIID" evidence="3">
    <location>
        <begin position="451"/>
        <end position="455"/>
    </location>
</feature>
<keyword evidence="2" id="KW-0804">Transcription</keyword>
<proteinExistence type="inferred from homology"/>
<evidence type="ECO:0000313" key="5">
    <source>
        <dbReference type="Proteomes" id="UP000827889"/>
    </source>
</evidence>
<evidence type="ECO:0000256" key="1">
    <source>
        <dbReference type="ARBA" id="ARBA00023015"/>
    </source>
</evidence>
<name>A0ABM3HI07_9MYRT</name>
<feature type="region of interest" description="Leucine repeat II (LRII)" evidence="3">
    <location>
        <begin position="501"/>
        <end position="533"/>
    </location>
</feature>
<feature type="region of interest" description="Disordered" evidence="4">
    <location>
        <begin position="280"/>
        <end position="335"/>
    </location>
</feature>
<comment type="similarity">
    <text evidence="3">Belongs to the GRAS family.</text>
</comment>
<feature type="region of interest" description="Disordered" evidence="4">
    <location>
        <begin position="210"/>
        <end position="247"/>
    </location>
</feature>
<dbReference type="InterPro" id="IPR005202">
    <property type="entry name" value="TF_GRAS"/>
</dbReference>
<sequence>MESLLTEYCSSLSGLKFDHGSISIHPNRIINGFNHDAEPNTPISNASLVSGSLEVESPEDSDTSNSLLKFISEILMEEDLEEKNCMLQDCLAALQAEEKNWRDVLYQKDTPSSDHSSPSVNQIFTSGYDHYSPDNSNSDGCYNCAIVSNHVKFNGVREQGNCNVPRAAVVDYLDSCSGIQAANELLLSRTTDILGVGSNRTMFPEPKEVIDHAGSEGEGSQCSPDREKKSHGREDGEYQQGGRSNKQSAIFVEEEFDEQAALFDKVLLCQSGRDDQLCPLFDNPEKREDEELQRNVASKGSSSSSGSSSSGGSSSSSISSGSNGSGKTARRRKKGGEGDMVDLWTLLTQCAQSVASNDHRSSHELLKQIRQHSSAFGDGTQRLAYYFANGLEARLIGTEMPSYSMLIGNGASAAEILNAYQVYVQACPFKRMSNFFANRTILKRAEEAQRLHIIDFGILYGFQWPCLIQRISRRQGGPPKIRMTGIEFPQPGFRPSERVEETGRRLEKYAKRFNVDFEYHVIAKKWETIELADLKLEGDEMTVVNCLYRLKNLADESVSMNSPRDAVLNLIRRINPDIFVHGVVNGSYNAPFFVTRFREALFHFSSLFDMFDVNLPQEDPQRILFEKEVFARDAMNAVACEGFARVERPETYKQWQVRNMRAGFRQIPLDDEIFRKVKKTVKAQYHKDFIIDHDGYCMLQGWKGRVIHALSCWVPA</sequence>
<feature type="region of interest" description="SAW" evidence="3">
    <location>
        <begin position="639"/>
        <end position="714"/>
    </location>
</feature>
<reference evidence="6" key="1">
    <citation type="submission" date="2025-08" db="UniProtKB">
        <authorList>
            <consortium name="RefSeq"/>
        </authorList>
    </citation>
    <scope>IDENTIFICATION</scope>
    <source>
        <tissue evidence="6">Leaf</tissue>
    </source>
</reference>
<evidence type="ECO:0000256" key="3">
    <source>
        <dbReference type="PROSITE-ProRule" id="PRU01191"/>
    </source>
</evidence>
<feature type="compositionally biased region" description="Basic and acidic residues" evidence="4">
    <location>
        <begin position="224"/>
        <end position="236"/>
    </location>
</feature>